<dbReference type="AlphaFoldDB" id="A0AA39TST0"/>
<dbReference type="EMBL" id="JAUEPS010000009">
    <property type="protein sequence ID" value="KAK0462554.1"/>
    <property type="molecule type" value="Genomic_DNA"/>
</dbReference>
<evidence type="ECO:0000256" key="4">
    <source>
        <dbReference type="ARBA" id="ARBA00023002"/>
    </source>
</evidence>
<dbReference type="RefSeq" id="XP_060334166.1">
    <property type="nucleotide sequence ID" value="XM_060475426.1"/>
</dbReference>
<comment type="caution">
    <text evidence="7">The sequence shown here is derived from an EMBL/GenBank/DDBJ whole genome shotgun (WGS) entry which is preliminary data.</text>
</comment>
<dbReference type="SUPFAM" id="SSF54373">
    <property type="entry name" value="FAD-linked reductases, C-terminal domain"/>
    <property type="match status" value="1"/>
</dbReference>
<evidence type="ECO:0000256" key="2">
    <source>
        <dbReference type="ARBA" id="ARBA00022630"/>
    </source>
</evidence>
<keyword evidence="4" id="KW-0560">Oxidoreductase</keyword>
<dbReference type="InterPro" id="IPR002938">
    <property type="entry name" value="FAD-bd"/>
</dbReference>
<gene>
    <name evidence="7" type="ORF">EV420DRAFT_1619092</name>
</gene>
<dbReference type="GO" id="GO:0071949">
    <property type="term" value="F:FAD binding"/>
    <property type="evidence" value="ECO:0007669"/>
    <property type="project" value="InterPro"/>
</dbReference>
<organism evidence="7 8">
    <name type="scientific">Armillaria tabescens</name>
    <name type="common">Ringless honey mushroom</name>
    <name type="synonym">Agaricus tabescens</name>
    <dbReference type="NCBI Taxonomy" id="1929756"/>
    <lineage>
        <taxon>Eukaryota</taxon>
        <taxon>Fungi</taxon>
        <taxon>Dikarya</taxon>
        <taxon>Basidiomycota</taxon>
        <taxon>Agaricomycotina</taxon>
        <taxon>Agaricomycetes</taxon>
        <taxon>Agaricomycetidae</taxon>
        <taxon>Agaricales</taxon>
        <taxon>Marasmiineae</taxon>
        <taxon>Physalacriaceae</taxon>
        <taxon>Desarmillaria</taxon>
    </lineage>
</organism>
<evidence type="ECO:0000256" key="3">
    <source>
        <dbReference type="ARBA" id="ARBA00022827"/>
    </source>
</evidence>
<dbReference type="Gene3D" id="3.50.50.60">
    <property type="entry name" value="FAD/NAD(P)-binding domain"/>
    <property type="match status" value="1"/>
</dbReference>
<dbReference type="GO" id="GO:0004497">
    <property type="term" value="F:monooxygenase activity"/>
    <property type="evidence" value="ECO:0007669"/>
    <property type="project" value="UniProtKB-KW"/>
</dbReference>
<dbReference type="PRINTS" id="PR00420">
    <property type="entry name" value="RNGMNOXGNASE"/>
</dbReference>
<evidence type="ECO:0000313" key="8">
    <source>
        <dbReference type="Proteomes" id="UP001175211"/>
    </source>
</evidence>
<keyword evidence="2" id="KW-0285">Flavoprotein</keyword>
<dbReference type="InterPro" id="IPR050493">
    <property type="entry name" value="FAD-dep_Monooxygenase_BioMet"/>
</dbReference>
<dbReference type="PANTHER" id="PTHR13789">
    <property type="entry name" value="MONOOXYGENASE"/>
    <property type="match status" value="1"/>
</dbReference>
<keyword evidence="5" id="KW-0503">Monooxygenase</keyword>
<proteinExistence type="inferred from homology"/>
<dbReference type="InterPro" id="IPR036188">
    <property type="entry name" value="FAD/NAD-bd_sf"/>
</dbReference>
<evidence type="ECO:0000259" key="6">
    <source>
        <dbReference type="Pfam" id="PF01494"/>
    </source>
</evidence>
<dbReference type="Proteomes" id="UP001175211">
    <property type="component" value="Unassembled WGS sequence"/>
</dbReference>
<dbReference type="SUPFAM" id="SSF51905">
    <property type="entry name" value="FAD/NAD(P)-binding domain"/>
    <property type="match status" value="1"/>
</dbReference>
<evidence type="ECO:0000313" key="7">
    <source>
        <dbReference type="EMBL" id="KAK0462554.1"/>
    </source>
</evidence>
<evidence type="ECO:0000256" key="1">
    <source>
        <dbReference type="ARBA" id="ARBA00007992"/>
    </source>
</evidence>
<sequence length="421" mass="46005">MYGGRTSPCPLKIIIIGAGVSGLSAAICLAKVGHTITVLESRSDLREIGAGIQIAPNTSRLLIRWGLKSSLDEVAVHPENVSVYRYDNGSVLGFVPYGSGIAEAYGAPYYCLHRRDLIDILHNAARPLMKARLSSKVTSIDPATVSVTLHTGEILEADLIIGADGINSITRNIVAEAPVRSVPSGQAAFRATIDTAQMLPDPDLRPLAETPQMNVWLGPHKHVVGYGIGRDTYNFAILHEDDTEESMALWTRHGDIEQMKKETADWEPRVSKLLNLVTSSIVGSLKVLGCIRAGRIALIGDACHPMLPYRAQAASMAIEDAAVLGNLFVRITDKDQIPTLLDAYENLRRPRATETADGCWTDKTTFQMEDGPEQRARDNAFKAMIGKTAGSGQDNDLQYGYDADAVVNDWWKEHNYDFMFA</sequence>
<reference evidence="7" key="1">
    <citation type="submission" date="2023-06" db="EMBL/GenBank/DDBJ databases">
        <authorList>
            <consortium name="Lawrence Berkeley National Laboratory"/>
            <person name="Ahrendt S."/>
            <person name="Sahu N."/>
            <person name="Indic B."/>
            <person name="Wong-Bajracharya J."/>
            <person name="Merenyi Z."/>
            <person name="Ke H.-M."/>
            <person name="Monk M."/>
            <person name="Kocsube S."/>
            <person name="Drula E."/>
            <person name="Lipzen A."/>
            <person name="Balint B."/>
            <person name="Henrissat B."/>
            <person name="Andreopoulos B."/>
            <person name="Martin F.M."/>
            <person name="Harder C.B."/>
            <person name="Rigling D."/>
            <person name="Ford K.L."/>
            <person name="Foster G.D."/>
            <person name="Pangilinan J."/>
            <person name="Papanicolaou A."/>
            <person name="Barry K."/>
            <person name="LaButti K."/>
            <person name="Viragh M."/>
            <person name="Koriabine M."/>
            <person name="Yan M."/>
            <person name="Riley R."/>
            <person name="Champramary S."/>
            <person name="Plett K.L."/>
            <person name="Tsai I.J."/>
            <person name="Slot J."/>
            <person name="Sipos G."/>
            <person name="Plett J."/>
            <person name="Nagy L.G."/>
            <person name="Grigoriev I.V."/>
        </authorList>
    </citation>
    <scope>NUCLEOTIDE SEQUENCE</scope>
    <source>
        <strain evidence="7">CCBAS 213</strain>
    </source>
</reference>
<keyword evidence="3" id="KW-0274">FAD</keyword>
<protein>
    <recommendedName>
        <fullName evidence="6">FAD-binding domain-containing protein</fullName>
    </recommendedName>
</protein>
<feature type="domain" description="FAD-binding" evidence="6">
    <location>
        <begin position="12"/>
        <end position="356"/>
    </location>
</feature>
<keyword evidence="8" id="KW-1185">Reference proteome</keyword>
<dbReference type="GeneID" id="85358974"/>
<comment type="similarity">
    <text evidence="1">Belongs to the paxM FAD-dependent monooxygenase family.</text>
</comment>
<dbReference type="Pfam" id="PF01494">
    <property type="entry name" value="FAD_binding_3"/>
    <property type="match status" value="1"/>
</dbReference>
<dbReference type="PANTHER" id="PTHR13789:SF147">
    <property type="entry name" value="PUTATIVE (AFU_ORTHOLOGUE AFUA_2G01950)-RELATED"/>
    <property type="match status" value="1"/>
</dbReference>
<accession>A0AA39TST0</accession>
<name>A0AA39TST0_ARMTA</name>
<evidence type="ECO:0000256" key="5">
    <source>
        <dbReference type="ARBA" id="ARBA00023033"/>
    </source>
</evidence>